<dbReference type="InterPro" id="IPR003256">
    <property type="entry name" value="Ribosomal_uL24"/>
</dbReference>
<reference evidence="11 12" key="1">
    <citation type="journal article" date="2015" name="Nature">
        <title>rRNA introns, odd ribosomes, and small enigmatic genomes across a large radiation of phyla.</title>
        <authorList>
            <person name="Brown C.T."/>
            <person name="Hug L.A."/>
            <person name="Thomas B.C."/>
            <person name="Sharon I."/>
            <person name="Castelle C.J."/>
            <person name="Singh A."/>
            <person name="Wilkins M.J."/>
            <person name="Williams K.H."/>
            <person name="Banfield J.F."/>
        </authorList>
    </citation>
    <scope>NUCLEOTIDE SEQUENCE [LARGE SCALE GENOMIC DNA]</scope>
</reference>
<dbReference type="GO" id="GO:1990904">
    <property type="term" value="C:ribonucleoprotein complex"/>
    <property type="evidence" value="ECO:0007669"/>
    <property type="project" value="UniProtKB-KW"/>
</dbReference>
<dbReference type="PANTHER" id="PTHR12903">
    <property type="entry name" value="MITOCHONDRIAL RIBOSOMAL PROTEIN L24"/>
    <property type="match status" value="1"/>
</dbReference>
<comment type="caution">
    <text evidence="11">The sequence shown here is derived from an EMBL/GenBank/DDBJ whole genome shotgun (WGS) entry which is preliminary data.</text>
</comment>
<keyword evidence="4 8" id="KW-0689">Ribosomal protein</keyword>
<evidence type="ECO:0000256" key="4">
    <source>
        <dbReference type="ARBA" id="ARBA00022980"/>
    </source>
</evidence>
<comment type="subunit">
    <text evidence="8">Part of the 50S ribosomal subunit.</text>
</comment>
<dbReference type="Proteomes" id="UP000034544">
    <property type="component" value="Unassembled WGS sequence"/>
</dbReference>
<dbReference type="InterPro" id="IPR008991">
    <property type="entry name" value="Translation_prot_SH3-like_sf"/>
</dbReference>
<evidence type="ECO:0000256" key="1">
    <source>
        <dbReference type="ARBA" id="ARBA00010618"/>
    </source>
</evidence>
<evidence type="ECO:0000256" key="6">
    <source>
        <dbReference type="ARBA" id="ARBA00035206"/>
    </source>
</evidence>
<dbReference type="Gene3D" id="2.30.30.30">
    <property type="match status" value="1"/>
</dbReference>
<dbReference type="HAMAP" id="MF_01326_B">
    <property type="entry name" value="Ribosomal_uL24_B"/>
    <property type="match status" value="1"/>
</dbReference>
<evidence type="ECO:0000256" key="2">
    <source>
        <dbReference type="ARBA" id="ARBA00022730"/>
    </source>
</evidence>
<comment type="function">
    <text evidence="7 8">One of the proteins that surrounds the polypeptide exit tunnel on the outside of the subunit.</text>
</comment>
<dbReference type="Pfam" id="PF17136">
    <property type="entry name" value="ribosomal_L24"/>
    <property type="match status" value="1"/>
</dbReference>
<protein>
    <recommendedName>
        <fullName evidence="6 8">Large ribosomal subunit protein uL24</fullName>
    </recommendedName>
</protein>
<dbReference type="InterPro" id="IPR041988">
    <property type="entry name" value="Ribosomal_uL24_KOW"/>
</dbReference>
<accession>A0A0G0VZT2</accession>
<dbReference type="InterPro" id="IPR005824">
    <property type="entry name" value="KOW"/>
</dbReference>
<dbReference type="SMART" id="SM00739">
    <property type="entry name" value="KOW"/>
    <property type="match status" value="1"/>
</dbReference>
<gene>
    <name evidence="8" type="primary">rplX</name>
    <name evidence="11" type="ORF">UU59_C0033G0008</name>
</gene>
<evidence type="ECO:0000313" key="12">
    <source>
        <dbReference type="Proteomes" id="UP000034544"/>
    </source>
</evidence>
<dbReference type="AlphaFoldDB" id="A0A0G0VZT2"/>
<evidence type="ECO:0000256" key="3">
    <source>
        <dbReference type="ARBA" id="ARBA00022884"/>
    </source>
</evidence>
<organism evidence="11 12">
    <name type="scientific">candidate division WWE3 bacterium GW2011_GWE1_41_27</name>
    <dbReference type="NCBI Taxonomy" id="1619131"/>
    <lineage>
        <taxon>Bacteria</taxon>
        <taxon>Katanobacteria</taxon>
    </lineage>
</organism>
<proteinExistence type="inferred from homology"/>
<sequence>MKIKKDDKVKVIAGKDKGKTGKVLKVFLSKGKVVVEGVNIIKKAVKPGKVSKEGGIISMEKPVNVSNVMLVDQKSGDPVRVGYKIIDGKKYRINKKSGEVIEVKKGK</sequence>
<dbReference type="PROSITE" id="PS01108">
    <property type="entry name" value="RIBOSOMAL_L24"/>
    <property type="match status" value="1"/>
</dbReference>
<evidence type="ECO:0000256" key="9">
    <source>
        <dbReference type="RuleBase" id="RU003477"/>
    </source>
</evidence>
<evidence type="ECO:0000259" key="10">
    <source>
        <dbReference type="SMART" id="SM00739"/>
    </source>
</evidence>
<evidence type="ECO:0000256" key="5">
    <source>
        <dbReference type="ARBA" id="ARBA00023274"/>
    </source>
</evidence>
<dbReference type="NCBIfam" id="TIGR01079">
    <property type="entry name" value="rplX_bact"/>
    <property type="match status" value="1"/>
</dbReference>
<dbReference type="SUPFAM" id="SSF50104">
    <property type="entry name" value="Translation proteins SH3-like domain"/>
    <property type="match status" value="1"/>
</dbReference>
<evidence type="ECO:0000313" key="11">
    <source>
        <dbReference type="EMBL" id="KKS06254.1"/>
    </source>
</evidence>
<dbReference type="Pfam" id="PF00467">
    <property type="entry name" value="KOW"/>
    <property type="match status" value="1"/>
</dbReference>
<keyword evidence="3 8" id="KW-0694">RNA-binding</keyword>
<dbReference type="GO" id="GO:0003735">
    <property type="term" value="F:structural constituent of ribosome"/>
    <property type="evidence" value="ECO:0007669"/>
    <property type="project" value="InterPro"/>
</dbReference>
<dbReference type="InterPro" id="IPR057264">
    <property type="entry name" value="Ribosomal_uL24_C"/>
</dbReference>
<dbReference type="GO" id="GO:0006412">
    <property type="term" value="P:translation"/>
    <property type="evidence" value="ECO:0007669"/>
    <property type="project" value="UniProtKB-UniRule"/>
</dbReference>
<comment type="function">
    <text evidence="8">One of two assembly initiator proteins, it binds directly to the 5'-end of the 23S rRNA, where it nucleates assembly of the 50S subunit.</text>
</comment>
<dbReference type="EMBL" id="LCBF01000033">
    <property type="protein sequence ID" value="KKS06254.1"/>
    <property type="molecule type" value="Genomic_DNA"/>
</dbReference>
<feature type="domain" description="KOW" evidence="10">
    <location>
        <begin position="2"/>
        <end position="29"/>
    </location>
</feature>
<evidence type="ECO:0000256" key="7">
    <source>
        <dbReference type="ARBA" id="ARBA00058688"/>
    </source>
</evidence>
<name>A0A0G0VZT2_UNCKA</name>
<dbReference type="InterPro" id="IPR014722">
    <property type="entry name" value="Rib_uL2_dom2"/>
</dbReference>
<dbReference type="FunFam" id="2.30.30.30:FF:000004">
    <property type="entry name" value="50S ribosomal protein L24"/>
    <property type="match status" value="1"/>
</dbReference>
<keyword evidence="5 8" id="KW-0687">Ribonucleoprotein</keyword>
<evidence type="ECO:0000256" key="8">
    <source>
        <dbReference type="HAMAP-Rule" id="MF_01326"/>
    </source>
</evidence>
<dbReference type="GO" id="GO:0005840">
    <property type="term" value="C:ribosome"/>
    <property type="evidence" value="ECO:0007669"/>
    <property type="project" value="UniProtKB-KW"/>
</dbReference>
<dbReference type="PATRIC" id="fig|1619131.3.peg.634"/>
<dbReference type="InterPro" id="IPR005825">
    <property type="entry name" value="Ribosomal_uL24_CS"/>
</dbReference>
<dbReference type="GO" id="GO:0019843">
    <property type="term" value="F:rRNA binding"/>
    <property type="evidence" value="ECO:0007669"/>
    <property type="project" value="UniProtKB-UniRule"/>
</dbReference>
<comment type="similarity">
    <text evidence="1 8 9">Belongs to the universal ribosomal protein uL24 family.</text>
</comment>
<keyword evidence="2 8" id="KW-0699">rRNA-binding</keyword>
<dbReference type="CDD" id="cd06089">
    <property type="entry name" value="KOW_RPL26"/>
    <property type="match status" value="1"/>
</dbReference>